<reference evidence="2 3" key="1">
    <citation type="submission" date="2018-05" db="EMBL/GenBank/DDBJ databases">
        <title>Whole genome sequencing for identification of molecular markers to develop diagnostic detection tools for the regulated plant pathogen Lachnellula willkommii.</title>
        <authorList>
            <person name="Giroux E."/>
            <person name="Bilodeau G."/>
        </authorList>
    </citation>
    <scope>NUCLEOTIDE SEQUENCE [LARGE SCALE GENOMIC DNA]</scope>
    <source>
        <strain evidence="2 3">CBS 203.66</strain>
    </source>
</reference>
<protein>
    <submittedName>
        <fullName evidence="2">Putative phosphoglycerate mutase</fullName>
    </submittedName>
</protein>
<feature type="compositionally biased region" description="Polar residues" evidence="1">
    <location>
        <begin position="333"/>
        <end position="342"/>
    </location>
</feature>
<evidence type="ECO:0000256" key="1">
    <source>
        <dbReference type="SAM" id="MobiDB-lite"/>
    </source>
</evidence>
<gene>
    <name evidence="2" type="ORF">LARI1_G000803</name>
</gene>
<dbReference type="AlphaFoldDB" id="A0A8T9BJZ8"/>
<organism evidence="2 3">
    <name type="scientific">Lachnellula arida</name>
    <dbReference type="NCBI Taxonomy" id="1316785"/>
    <lineage>
        <taxon>Eukaryota</taxon>
        <taxon>Fungi</taxon>
        <taxon>Dikarya</taxon>
        <taxon>Ascomycota</taxon>
        <taxon>Pezizomycotina</taxon>
        <taxon>Leotiomycetes</taxon>
        <taxon>Helotiales</taxon>
        <taxon>Lachnaceae</taxon>
        <taxon>Lachnellula</taxon>
    </lineage>
</organism>
<dbReference type="PANTHER" id="PTHR48100">
    <property type="entry name" value="BROAD-SPECIFICITY PHOSPHATASE YOR283W-RELATED"/>
    <property type="match status" value="1"/>
</dbReference>
<feature type="region of interest" description="Disordered" evidence="1">
    <location>
        <begin position="322"/>
        <end position="348"/>
    </location>
</feature>
<comment type="caution">
    <text evidence="2">The sequence shown here is derived from an EMBL/GenBank/DDBJ whole genome shotgun (WGS) entry which is preliminary data.</text>
</comment>
<dbReference type="Gene3D" id="3.40.50.1240">
    <property type="entry name" value="Phosphoglycerate mutase-like"/>
    <property type="match status" value="1"/>
</dbReference>
<dbReference type="OrthoDB" id="496981at2759"/>
<sequence>MAESPNPTPKYITFSTVTGYFQQDDPITEDRGFDYTKTNFGLIDRAYDGDSEFDPNHKKTQWERFGNEIARLNHGSEPDVQYKVLYMGRHGEGYHNVAEAFYGTHDWDCYWSLKDGNGTITVTTPFSSLPLLEFAVLGFLENWSDALLTSVGIAQAAKANAFWRSQIASQNIPTPESYYTSPLLRCLATANVTFSGLDLPEDHQFVPTIKELFREELGVHTCDRRSSKSVIHENYPNWPFEAGFKEDDPLWDAEHRETNEAMDMRLGQALEDVFSNDKNTYISISSHSGAIGSILRVLRHRNFSLGTGQVIPVLVKAKQVTGERPPRGKGPYTTISTCSAPSATDVPI</sequence>
<evidence type="ECO:0000313" key="3">
    <source>
        <dbReference type="Proteomes" id="UP000469559"/>
    </source>
</evidence>
<keyword evidence="3" id="KW-1185">Reference proteome</keyword>
<evidence type="ECO:0000313" key="2">
    <source>
        <dbReference type="EMBL" id="TVY20288.1"/>
    </source>
</evidence>
<dbReference type="EMBL" id="QGMF01000062">
    <property type="protein sequence ID" value="TVY20288.1"/>
    <property type="molecule type" value="Genomic_DNA"/>
</dbReference>
<dbReference type="Proteomes" id="UP000469559">
    <property type="component" value="Unassembled WGS sequence"/>
</dbReference>
<name>A0A8T9BJZ8_9HELO</name>
<dbReference type="InterPro" id="IPR029033">
    <property type="entry name" value="His_PPase_superfam"/>
</dbReference>
<dbReference type="GO" id="GO:0016791">
    <property type="term" value="F:phosphatase activity"/>
    <property type="evidence" value="ECO:0007669"/>
    <property type="project" value="TreeGrafter"/>
</dbReference>
<dbReference type="SMART" id="SM00855">
    <property type="entry name" value="PGAM"/>
    <property type="match status" value="1"/>
</dbReference>
<dbReference type="CDD" id="cd07067">
    <property type="entry name" value="HP_PGM_like"/>
    <property type="match status" value="1"/>
</dbReference>
<dbReference type="InterPro" id="IPR013078">
    <property type="entry name" value="His_Pase_superF_clade-1"/>
</dbReference>
<accession>A0A8T9BJZ8</accession>
<dbReference type="Pfam" id="PF00300">
    <property type="entry name" value="His_Phos_1"/>
    <property type="match status" value="1"/>
</dbReference>
<proteinExistence type="predicted"/>
<dbReference type="GO" id="GO:0005737">
    <property type="term" value="C:cytoplasm"/>
    <property type="evidence" value="ECO:0007669"/>
    <property type="project" value="TreeGrafter"/>
</dbReference>
<dbReference type="SUPFAM" id="SSF53254">
    <property type="entry name" value="Phosphoglycerate mutase-like"/>
    <property type="match status" value="1"/>
</dbReference>
<dbReference type="InterPro" id="IPR050275">
    <property type="entry name" value="PGM_Phosphatase"/>
</dbReference>
<dbReference type="PANTHER" id="PTHR48100:SF1">
    <property type="entry name" value="HISTIDINE PHOSPHATASE FAMILY PROTEIN-RELATED"/>
    <property type="match status" value="1"/>
</dbReference>